<evidence type="ECO:0000313" key="2">
    <source>
        <dbReference type="Proteomes" id="UP000294599"/>
    </source>
</evidence>
<dbReference type="Proteomes" id="UP000294599">
    <property type="component" value="Unassembled WGS sequence"/>
</dbReference>
<comment type="caution">
    <text evidence="1">The sequence shown here is derived from an EMBL/GenBank/DDBJ whole genome shotgun (WGS) entry which is preliminary data.</text>
</comment>
<dbReference type="AlphaFoldDB" id="A0A4R3LNW0"/>
<dbReference type="EMBL" id="SMAF01000005">
    <property type="protein sequence ID" value="TCS99666.1"/>
    <property type="molecule type" value="Genomic_DNA"/>
</dbReference>
<dbReference type="OrthoDB" id="5520200at2"/>
<organism evidence="1 2">
    <name type="scientific">Pseudofulvimonas gallinarii</name>
    <dbReference type="NCBI Taxonomy" id="634155"/>
    <lineage>
        <taxon>Bacteria</taxon>
        <taxon>Pseudomonadati</taxon>
        <taxon>Pseudomonadota</taxon>
        <taxon>Gammaproteobacteria</taxon>
        <taxon>Lysobacterales</taxon>
        <taxon>Rhodanobacteraceae</taxon>
        <taxon>Pseudofulvimonas</taxon>
    </lineage>
</organism>
<reference evidence="1 2" key="1">
    <citation type="submission" date="2019-03" db="EMBL/GenBank/DDBJ databases">
        <title>Genomic Encyclopedia of Type Strains, Phase IV (KMG-IV): sequencing the most valuable type-strain genomes for metagenomic binning, comparative biology and taxonomic classification.</title>
        <authorList>
            <person name="Goeker M."/>
        </authorList>
    </citation>
    <scope>NUCLEOTIDE SEQUENCE [LARGE SCALE GENOMIC DNA]</scope>
    <source>
        <strain evidence="1 2">DSM 21944</strain>
    </source>
</reference>
<evidence type="ECO:0008006" key="3">
    <source>
        <dbReference type="Google" id="ProtNLM"/>
    </source>
</evidence>
<sequence length="83" mass="9249">MRTTITLDPDVEALLKQAMREQGRPFKQVLNDAVRSALATPASPPPPFRQQVFSMGRPRTDLTKALALAGELDDQDTLARYRP</sequence>
<dbReference type="CDD" id="cd21631">
    <property type="entry name" value="RHH_CopG_NikR-like"/>
    <property type="match status" value="1"/>
</dbReference>
<keyword evidence="2" id="KW-1185">Reference proteome</keyword>
<gene>
    <name evidence="1" type="ORF">EDC25_10599</name>
</gene>
<evidence type="ECO:0000313" key="1">
    <source>
        <dbReference type="EMBL" id="TCS99666.1"/>
    </source>
</evidence>
<dbReference type="RefSeq" id="WP_123520893.1">
    <property type="nucleotide sequence ID" value="NZ_JBHLWF010000028.1"/>
</dbReference>
<accession>A0A4R3LNW0</accession>
<name>A0A4R3LNW0_9GAMM</name>
<protein>
    <recommendedName>
        <fullName evidence="3">Antitoxin</fullName>
    </recommendedName>
</protein>
<proteinExistence type="predicted"/>